<name>A0A9W9WM10_9EURO</name>
<dbReference type="GeneID" id="81629130"/>
<sequence length="133" mass="14594">MASLPSTIIVDQRSKLVTCNPMRWVCSCSTVVRIHLRSAFTNEVDVEWMEFTQQLTILGLLLSLSNDDAVREVTSEDTPHGLNSINWVQTFFTLCKDSYLAPHLATSAISLVDGKTGLGQAAGAVLGQYQSFN</sequence>
<dbReference type="EMBL" id="JAPWDQ010000015">
    <property type="protein sequence ID" value="KAJ5469667.1"/>
    <property type="molecule type" value="Genomic_DNA"/>
</dbReference>
<proteinExistence type="predicted"/>
<dbReference type="Proteomes" id="UP001148312">
    <property type="component" value="Unassembled WGS sequence"/>
</dbReference>
<reference evidence="1" key="1">
    <citation type="submission" date="2022-12" db="EMBL/GenBank/DDBJ databases">
        <authorList>
            <person name="Petersen C."/>
        </authorList>
    </citation>
    <scope>NUCLEOTIDE SEQUENCE</scope>
    <source>
        <strain evidence="1">IBT 30728</strain>
    </source>
</reference>
<protein>
    <submittedName>
        <fullName evidence="1">Uncharacterized protein</fullName>
    </submittedName>
</protein>
<evidence type="ECO:0000313" key="1">
    <source>
        <dbReference type="EMBL" id="KAJ5469667.1"/>
    </source>
</evidence>
<organism evidence="1 2">
    <name type="scientific">Penicillium diatomitis</name>
    <dbReference type="NCBI Taxonomy" id="2819901"/>
    <lineage>
        <taxon>Eukaryota</taxon>
        <taxon>Fungi</taxon>
        <taxon>Dikarya</taxon>
        <taxon>Ascomycota</taxon>
        <taxon>Pezizomycotina</taxon>
        <taxon>Eurotiomycetes</taxon>
        <taxon>Eurotiomycetidae</taxon>
        <taxon>Eurotiales</taxon>
        <taxon>Aspergillaceae</taxon>
        <taxon>Penicillium</taxon>
    </lineage>
</organism>
<keyword evidence="2" id="KW-1185">Reference proteome</keyword>
<dbReference type="AlphaFoldDB" id="A0A9W9WM10"/>
<reference evidence="1" key="2">
    <citation type="journal article" date="2023" name="IMA Fungus">
        <title>Comparative genomic study of the Penicillium genus elucidates a diverse pangenome and 15 lateral gene transfer events.</title>
        <authorList>
            <person name="Petersen C."/>
            <person name="Sorensen T."/>
            <person name="Nielsen M.R."/>
            <person name="Sondergaard T.E."/>
            <person name="Sorensen J.L."/>
            <person name="Fitzpatrick D.A."/>
            <person name="Frisvad J.C."/>
            <person name="Nielsen K.L."/>
        </authorList>
    </citation>
    <scope>NUCLEOTIDE SEQUENCE</scope>
    <source>
        <strain evidence="1">IBT 30728</strain>
    </source>
</reference>
<comment type="caution">
    <text evidence="1">The sequence shown here is derived from an EMBL/GenBank/DDBJ whole genome shotgun (WGS) entry which is preliminary data.</text>
</comment>
<accession>A0A9W9WM10</accession>
<dbReference type="RefSeq" id="XP_056786257.1">
    <property type="nucleotide sequence ID" value="XM_056938880.1"/>
</dbReference>
<gene>
    <name evidence="1" type="ORF">N7539_009285</name>
</gene>
<evidence type="ECO:0000313" key="2">
    <source>
        <dbReference type="Proteomes" id="UP001148312"/>
    </source>
</evidence>